<accession>A0AAE1HV94</accession>
<protein>
    <submittedName>
        <fullName evidence="2">Halomucin</fullName>
    </submittedName>
</protein>
<dbReference type="AlphaFoldDB" id="A0AAE1HV94"/>
<evidence type="ECO:0000313" key="2">
    <source>
        <dbReference type="EMBL" id="KAK3928028.1"/>
    </source>
</evidence>
<reference evidence="2" key="2">
    <citation type="journal article" date="2023" name="BMC Genomics">
        <title>Pest status, molecular evolution, and epigenetic factors derived from the genome assembly of Frankliniella fusca, a thysanopteran phytovirus vector.</title>
        <authorList>
            <person name="Catto M.A."/>
            <person name="Labadie P.E."/>
            <person name="Jacobson A.L."/>
            <person name="Kennedy G.G."/>
            <person name="Srinivasan R."/>
            <person name="Hunt B.G."/>
        </authorList>
    </citation>
    <scope>NUCLEOTIDE SEQUENCE</scope>
    <source>
        <strain evidence="2">PL_HMW_Pooled</strain>
    </source>
</reference>
<keyword evidence="3" id="KW-1185">Reference proteome</keyword>
<evidence type="ECO:0000256" key="1">
    <source>
        <dbReference type="SAM" id="MobiDB-lite"/>
    </source>
</evidence>
<dbReference type="EMBL" id="JAHWGI010001304">
    <property type="protein sequence ID" value="KAK3928028.1"/>
    <property type="molecule type" value="Genomic_DNA"/>
</dbReference>
<organism evidence="2 3">
    <name type="scientific">Frankliniella fusca</name>
    <dbReference type="NCBI Taxonomy" id="407009"/>
    <lineage>
        <taxon>Eukaryota</taxon>
        <taxon>Metazoa</taxon>
        <taxon>Ecdysozoa</taxon>
        <taxon>Arthropoda</taxon>
        <taxon>Hexapoda</taxon>
        <taxon>Insecta</taxon>
        <taxon>Pterygota</taxon>
        <taxon>Neoptera</taxon>
        <taxon>Paraneoptera</taxon>
        <taxon>Thysanoptera</taxon>
        <taxon>Terebrantia</taxon>
        <taxon>Thripoidea</taxon>
        <taxon>Thripidae</taxon>
        <taxon>Frankliniella</taxon>
    </lineage>
</organism>
<proteinExistence type="predicted"/>
<feature type="region of interest" description="Disordered" evidence="1">
    <location>
        <begin position="414"/>
        <end position="461"/>
    </location>
</feature>
<evidence type="ECO:0000313" key="3">
    <source>
        <dbReference type="Proteomes" id="UP001219518"/>
    </source>
</evidence>
<reference evidence="2" key="1">
    <citation type="submission" date="2021-07" db="EMBL/GenBank/DDBJ databases">
        <authorList>
            <person name="Catto M.A."/>
            <person name="Jacobson A."/>
            <person name="Kennedy G."/>
            <person name="Labadie P."/>
            <person name="Hunt B.G."/>
            <person name="Srinivasan R."/>
        </authorList>
    </citation>
    <scope>NUCLEOTIDE SEQUENCE</scope>
    <source>
        <strain evidence="2">PL_HMW_Pooled</strain>
        <tissue evidence="2">Head</tissue>
    </source>
</reference>
<feature type="compositionally biased region" description="Basic and acidic residues" evidence="1">
    <location>
        <begin position="612"/>
        <end position="622"/>
    </location>
</feature>
<dbReference type="PANTHER" id="PTHR10773:SF19">
    <property type="match status" value="1"/>
</dbReference>
<feature type="compositionally biased region" description="Polar residues" evidence="1">
    <location>
        <begin position="249"/>
        <end position="264"/>
    </location>
</feature>
<dbReference type="PANTHER" id="PTHR10773">
    <property type="entry name" value="DNA-DIRECTED RNA POLYMERASES I, II, AND III SUBUNIT RPABC2"/>
    <property type="match status" value="1"/>
</dbReference>
<dbReference type="Proteomes" id="UP001219518">
    <property type="component" value="Unassembled WGS sequence"/>
</dbReference>
<name>A0AAE1HV94_9NEOP</name>
<gene>
    <name evidence="2" type="ORF">KUF71_016313</name>
</gene>
<feature type="region of interest" description="Disordered" evidence="1">
    <location>
        <begin position="591"/>
        <end position="629"/>
    </location>
</feature>
<comment type="caution">
    <text evidence="2">The sequence shown here is derived from an EMBL/GenBank/DDBJ whole genome shotgun (WGS) entry which is preliminary data.</text>
</comment>
<sequence>MSPRYIQETLASMSDIEEGEIPESLLQRVTDVRSLPDLFTDQTGSMTADESERLFDDLNNQFHGNRDVVLRVSQGQGSIKTNETYFDAEFGGVIVRREKPEIKEVTTKEMLKVRAHCSKDVAPTVKPTTVVRNFKGKVQRDNFEMDGMATFIESNIDFDFSAYVSESYVAIDYVQLLIKRINRDPQIMDDKSSDESSDDDAEPLQGNQSPQNNDKSSSFVSVQPAGHSCAFRHGKSSDESSDDDAEPLQGNQSPQNNDKSSSCVPDQPVGHSYASRHDKSSDESSDDNAQTLHTNHSLQNNLNKTSSSSLVSLHPVASADDTVSSEKLLLQENNLILPLDNDDDTEIMFDNEISGKAVIPNSSTLDSEIIDPSLMPILHDIFPDNENVVTLELPVHNHIDQQQNIEVNNDQENNQHLENDNNLENNNNNLERNNNPMQEGNAAAKKVTRKRTRNPSQHKAAIAKRALYSGEAHLNRKGQLRPAPTMRLPCACKMGCRFKITEEERSAIFHIYTTSLGCKDKQWAYIRAHSTSARVTKSTTNNATPQRKVSRKYFFDVTTDGRDKIVPVCKVMFMNTLAIWDGVIDSAWSHINPETKTPTPDKRGKHGKRPKKITEAQKETVRNHINSYPRIPSHYVRSRIKREYVDAS</sequence>
<feature type="compositionally biased region" description="Low complexity" evidence="1">
    <location>
        <begin position="420"/>
        <end position="435"/>
    </location>
</feature>
<feature type="compositionally biased region" description="Polar residues" evidence="1">
    <location>
        <begin position="205"/>
        <end position="221"/>
    </location>
</feature>
<feature type="region of interest" description="Disordered" evidence="1">
    <location>
        <begin position="187"/>
        <end position="291"/>
    </location>
</feature>